<reference evidence="1 2" key="1">
    <citation type="journal article" date="2019" name="Extremophiles">
        <title>Biogeography of thermophiles and predominance of Thermus scotoductus in domestic water heaters.</title>
        <authorList>
            <person name="Wilpiszeski R.L."/>
            <person name="Zhang Z."/>
            <person name="House C.H."/>
        </authorList>
    </citation>
    <scope>NUCLEOTIDE SEQUENCE [LARGE SCALE GENOMIC DNA]</scope>
    <source>
        <strain evidence="1 2">17_S17</strain>
    </source>
</reference>
<organism evidence="1 2">
    <name type="scientific">Thermus scotoductus</name>
    <dbReference type="NCBI Taxonomy" id="37636"/>
    <lineage>
        <taxon>Bacteria</taxon>
        <taxon>Thermotogati</taxon>
        <taxon>Deinococcota</taxon>
        <taxon>Deinococci</taxon>
        <taxon>Thermales</taxon>
        <taxon>Thermaceae</taxon>
        <taxon>Thermus</taxon>
    </lineage>
</organism>
<gene>
    <name evidence="1" type="ORF">CSW30_03130</name>
</gene>
<name>A0A430URP1_THESC</name>
<accession>A0A430URP1</accession>
<proteinExistence type="predicted"/>
<comment type="caution">
    <text evidence="1">The sequence shown here is derived from an EMBL/GenBank/DDBJ whole genome shotgun (WGS) entry which is preliminary data.</text>
</comment>
<evidence type="ECO:0000313" key="2">
    <source>
        <dbReference type="Proteomes" id="UP000287173"/>
    </source>
</evidence>
<dbReference type="RefSeq" id="WP_126218335.1">
    <property type="nucleotide sequence ID" value="NZ_PEMG01000063.1"/>
</dbReference>
<sequence length="287" mass="31685">MNELAVRHWEVLEKVVVQGDLSKLTPQERVLYYRQVCESLGLNPLTRPFDYIVLNGKLTLYARKDATDQLRRIHGISVHIVGREFVDALGLYVVTARATAPDGRTDEAVGAVSVKGLSGENLANAIMKAETKAKRRVTLSLVGLGWTDESEVDSIPGATRVEVDMETGEILSPPAQATAPEPAPQTEKQRKLLKLLMERVGLQDRSLALSFARLALARGEDLESSRDLSREETSRLIDILRTYEGVLEEKGATPEEREQLMRKLVAHGEVPAEPEVIAAVVDGMRVL</sequence>
<dbReference type="AlphaFoldDB" id="A0A430URP1"/>
<dbReference type="Proteomes" id="UP000287173">
    <property type="component" value="Unassembled WGS sequence"/>
</dbReference>
<evidence type="ECO:0000313" key="1">
    <source>
        <dbReference type="EMBL" id="RTI10965.1"/>
    </source>
</evidence>
<dbReference type="EMBL" id="PEMG01000063">
    <property type="protein sequence ID" value="RTI10965.1"/>
    <property type="molecule type" value="Genomic_DNA"/>
</dbReference>
<protein>
    <submittedName>
        <fullName evidence="1">Uncharacterized protein</fullName>
    </submittedName>
</protein>